<comment type="caution">
    <text evidence="22">The sequence shown here is derived from an EMBL/GenBank/DDBJ whole genome shotgun (WGS) entry which is preliminary data.</text>
</comment>
<evidence type="ECO:0000313" key="23">
    <source>
        <dbReference type="Proteomes" id="UP001151287"/>
    </source>
</evidence>
<dbReference type="InterPro" id="IPR000719">
    <property type="entry name" value="Prot_kinase_dom"/>
</dbReference>
<evidence type="ECO:0000256" key="3">
    <source>
        <dbReference type="ARBA" id="ARBA00022527"/>
    </source>
</evidence>
<organism evidence="22 23">
    <name type="scientific">Rhynchospora breviuscula</name>
    <dbReference type="NCBI Taxonomy" id="2022672"/>
    <lineage>
        <taxon>Eukaryota</taxon>
        <taxon>Viridiplantae</taxon>
        <taxon>Streptophyta</taxon>
        <taxon>Embryophyta</taxon>
        <taxon>Tracheophyta</taxon>
        <taxon>Spermatophyta</taxon>
        <taxon>Magnoliopsida</taxon>
        <taxon>Liliopsida</taxon>
        <taxon>Poales</taxon>
        <taxon>Cyperaceae</taxon>
        <taxon>Cyperoideae</taxon>
        <taxon>Rhynchosporeae</taxon>
        <taxon>Rhynchospora</taxon>
    </lineage>
</organism>
<keyword evidence="23" id="KW-1185">Reference proteome</keyword>
<dbReference type="InterPro" id="IPR001245">
    <property type="entry name" value="Ser-Thr/Tyr_kinase_cat_dom"/>
</dbReference>
<evidence type="ECO:0000256" key="10">
    <source>
        <dbReference type="ARBA" id="ARBA00022741"/>
    </source>
</evidence>
<dbReference type="InterPro" id="IPR032675">
    <property type="entry name" value="LRR_dom_sf"/>
</dbReference>
<evidence type="ECO:0000256" key="17">
    <source>
        <dbReference type="ARBA" id="ARBA00048679"/>
    </source>
</evidence>
<dbReference type="InterPro" id="IPR001611">
    <property type="entry name" value="Leu-rich_rpt"/>
</dbReference>
<feature type="chain" id="PRO_5040214981" description="non-specific serine/threonine protein kinase" evidence="20">
    <location>
        <begin position="23"/>
        <end position="891"/>
    </location>
</feature>
<feature type="domain" description="Protein kinase" evidence="21">
    <location>
        <begin position="577"/>
        <end position="854"/>
    </location>
</feature>
<keyword evidence="10 18" id="KW-0547">Nucleotide-binding</keyword>
<dbReference type="Gene3D" id="3.30.200.20">
    <property type="entry name" value="Phosphorylase Kinase, domain 1"/>
    <property type="match status" value="1"/>
</dbReference>
<dbReference type="SUPFAM" id="SSF56112">
    <property type="entry name" value="Protein kinase-like (PK-like)"/>
    <property type="match status" value="1"/>
</dbReference>
<feature type="binding site" evidence="18">
    <location>
        <position position="605"/>
    </location>
    <ligand>
        <name>ATP</name>
        <dbReference type="ChEBI" id="CHEBI:30616"/>
    </ligand>
</feature>
<dbReference type="SMART" id="SM00220">
    <property type="entry name" value="S_TKc"/>
    <property type="match status" value="1"/>
</dbReference>
<name>A0A9Q0C8Y4_9POAL</name>
<keyword evidence="12 18" id="KW-0067">ATP-binding</keyword>
<dbReference type="AlphaFoldDB" id="A0A9Q0C8Y4"/>
<dbReference type="FunFam" id="3.80.10.10:FF:000129">
    <property type="entry name" value="Leucine-rich repeat receptor-like kinase"/>
    <property type="match status" value="1"/>
</dbReference>
<evidence type="ECO:0000256" key="1">
    <source>
        <dbReference type="ARBA" id="ARBA00004162"/>
    </source>
</evidence>
<dbReference type="EMBL" id="JAMQYH010000004">
    <property type="protein sequence ID" value="KAJ1689483.1"/>
    <property type="molecule type" value="Genomic_DNA"/>
</dbReference>
<dbReference type="InterPro" id="IPR008271">
    <property type="entry name" value="Ser/Thr_kinase_AS"/>
</dbReference>
<keyword evidence="5" id="KW-0433">Leucine-rich repeat</keyword>
<dbReference type="InterPro" id="IPR017441">
    <property type="entry name" value="Protein_kinase_ATP_BS"/>
</dbReference>
<evidence type="ECO:0000256" key="18">
    <source>
        <dbReference type="PROSITE-ProRule" id="PRU10141"/>
    </source>
</evidence>
<dbReference type="InterPro" id="IPR011009">
    <property type="entry name" value="Kinase-like_dom_sf"/>
</dbReference>
<evidence type="ECO:0000256" key="4">
    <source>
        <dbReference type="ARBA" id="ARBA00022553"/>
    </source>
</evidence>
<evidence type="ECO:0000256" key="2">
    <source>
        <dbReference type="ARBA" id="ARBA00012513"/>
    </source>
</evidence>
<dbReference type="GO" id="GO:0005886">
    <property type="term" value="C:plasma membrane"/>
    <property type="evidence" value="ECO:0007669"/>
    <property type="project" value="UniProtKB-SubCell"/>
</dbReference>
<proteinExistence type="predicted"/>
<dbReference type="PANTHER" id="PTHR45631:SF202">
    <property type="entry name" value="SENESCENCE-INDUCED RECEPTOR-LIKE SERINE_THREONINE-PROTEIN KINASE"/>
    <property type="match status" value="1"/>
</dbReference>
<dbReference type="Gene3D" id="1.10.510.10">
    <property type="entry name" value="Transferase(Phosphotransferase) domain 1"/>
    <property type="match status" value="1"/>
</dbReference>
<dbReference type="EC" id="2.7.11.1" evidence="2"/>
<dbReference type="CDD" id="cd14066">
    <property type="entry name" value="STKc_IRAK"/>
    <property type="match status" value="1"/>
</dbReference>
<dbReference type="PROSITE" id="PS00107">
    <property type="entry name" value="PROTEIN_KINASE_ATP"/>
    <property type="match status" value="1"/>
</dbReference>
<keyword evidence="7 19" id="KW-0812">Transmembrane</keyword>
<keyword evidence="3" id="KW-0723">Serine/threonine-protein kinase</keyword>
<protein>
    <recommendedName>
        <fullName evidence="2">non-specific serine/threonine protein kinase</fullName>
        <ecNumber evidence="2">2.7.11.1</ecNumber>
    </recommendedName>
</protein>
<dbReference type="SUPFAM" id="SSF52058">
    <property type="entry name" value="L domain-like"/>
    <property type="match status" value="1"/>
</dbReference>
<evidence type="ECO:0000256" key="7">
    <source>
        <dbReference type="ARBA" id="ARBA00022692"/>
    </source>
</evidence>
<feature type="transmembrane region" description="Helical" evidence="19">
    <location>
        <begin position="509"/>
        <end position="530"/>
    </location>
</feature>
<evidence type="ECO:0000259" key="21">
    <source>
        <dbReference type="PROSITE" id="PS50011"/>
    </source>
</evidence>
<evidence type="ECO:0000256" key="13">
    <source>
        <dbReference type="ARBA" id="ARBA00022989"/>
    </source>
</evidence>
<reference evidence="22" key="1">
    <citation type="journal article" date="2022" name="Cell">
        <title>Repeat-based holocentromeres influence genome architecture and karyotype evolution.</title>
        <authorList>
            <person name="Hofstatter P.G."/>
            <person name="Thangavel G."/>
            <person name="Lux T."/>
            <person name="Neumann P."/>
            <person name="Vondrak T."/>
            <person name="Novak P."/>
            <person name="Zhang M."/>
            <person name="Costa L."/>
            <person name="Castellani M."/>
            <person name="Scott A."/>
            <person name="Toegelov H."/>
            <person name="Fuchs J."/>
            <person name="Mata-Sucre Y."/>
            <person name="Dias Y."/>
            <person name="Vanzela A.L.L."/>
            <person name="Huettel B."/>
            <person name="Almeida C.C.S."/>
            <person name="Simkova H."/>
            <person name="Souza G."/>
            <person name="Pedrosa-Harand A."/>
            <person name="Macas J."/>
            <person name="Mayer K.F.X."/>
            <person name="Houben A."/>
            <person name="Marques A."/>
        </authorList>
    </citation>
    <scope>NUCLEOTIDE SEQUENCE</scope>
    <source>
        <strain evidence="22">RhyBre1mFocal</strain>
    </source>
</reference>
<accession>A0A9Q0C8Y4</accession>
<keyword evidence="14 19" id="KW-0472">Membrane</keyword>
<gene>
    <name evidence="22" type="ORF">LUZ63_013638</name>
</gene>
<keyword evidence="8 20" id="KW-0732">Signal</keyword>
<keyword evidence="13 19" id="KW-1133">Transmembrane helix</keyword>
<comment type="catalytic activity">
    <reaction evidence="16">
        <text>L-threonyl-[protein] + ATP = O-phospho-L-threonyl-[protein] + ADP + H(+)</text>
        <dbReference type="Rhea" id="RHEA:46608"/>
        <dbReference type="Rhea" id="RHEA-COMP:11060"/>
        <dbReference type="Rhea" id="RHEA-COMP:11605"/>
        <dbReference type="ChEBI" id="CHEBI:15378"/>
        <dbReference type="ChEBI" id="CHEBI:30013"/>
        <dbReference type="ChEBI" id="CHEBI:30616"/>
        <dbReference type="ChEBI" id="CHEBI:61977"/>
        <dbReference type="ChEBI" id="CHEBI:456216"/>
        <dbReference type="EC" id="2.7.11.1"/>
    </reaction>
</comment>
<keyword evidence="15" id="KW-0675">Receptor</keyword>
<evidence type="ECO:0000256" key="6">
    <source>
        <dbReference type="ARBA" id="ARBA00022679"/>
    </source>
</evidence>
<keyword evidence="9" id="KW-0677">Repeat</keyword>
<evidence type="ECO:0000256" key="11">
    <source>
        <dbReference type="ARBA" id="ARBA00022777"/>
    </source>
</evidence>
<dbReference type="OrthoDB" id="2017114at2759"/>
<dbReference type="Pfam" id="PF13855">
    <property type="entry name" value="LRR_8"/>
    <property type="match status" value="1"/>
</dbReference>
<dbReference type="PROSITE" id="PS50011">
    <property type="entry name" value="PROTEIN_KINASE_DOM"/>
    <property type="match status" value="1"/>
</dbReference>
<evidence type="ECO:0000256" key="12">
    <source>
        <dbReference type="ARBA" id="ARBA00022840"/>
    </source>
</evidence>
<dbReference type="Pfam" id="PF12819">
    <property type="entry name" value="Malectin_like"/>
    <property type="match status" value="1"/>
</dbReference>
<evidence type="ECO:0000256" key="8">
    <source>
        <dbReference type="ARBA" id="ARBA00022729"/>
    </source>
</evidence>
<evidence type="ECO:0000256" key="5">
    <source>
        <dbReference type="ARBA" id="ARBA00022614"/>
    </source>
</evidence>
<evidence type="ECO:0000256" key="9">
    <source>
        <dbReference type="ARBA" id="ARBA00022737"/>
    </source>
</evidence>
<evidence type="ECO:0000313" key="22">
    <source>
        <dbReference type="EMBL" id="KAJ1689483.1"/>
    </source>
</evidence>
<dbReference type="PANTHER" id="PTHR45631">
    <property type="entry name" value="OS07G0107800 PROTEIN-RELATED"/>
    <property type="match status" value="1"/>
</dbReference>
<dbReference type="InterPro" id="IPR024788">
    <property type="entry name" value="Malectin-like_Carb-bd_dom"/>
</dbReference>
<dbReference type="Proteomes" id="UP001151287">
    <property type="component" value="Unassembled WGS sequence"/>
</dbReference>
<evidence type="ECO:0000256" key="15">
    <source>
        <dbReference type="ARBA" id="ARBA00023170"/>
    </source>
</evidence>
<feature type="signal peptide" evidence="20">
    <location>
        <begin position="1"/>
        <end position="22"/>
    </location>
</feature>
<sequence length="891" mass="98734">MNMRVLCFRSLVFIQLLLLVFSQDNPPGFISIDCGIPSNSTNVDEDTKLTYVSDDQFIDTGVNYKIAPDYVTDGLSTKYLTVRSFPNGTRNCYALTSLSAGSKYLVRAAFMYGNYDNKNNPPNFDIHLGVNYWGTVDIPGPDGAYFSEIIATTTSDYLQVCLVKKDRGTPFISALELRPLLTTLYKDDANAAQSLVCSYRGNTGASSQLRYPDDPYDRIWMDYTLNTWTDISTTSTFDPDTDFGIPSIVMQTAAATLSVQQSLELSWPPANNNKSTVFLVILHIGEVQDISSDDLRQFDIFWNGIAYASYTSVVPYKLYPGWFSYRSTDHDEHNVSLRATSNSTLPPLLNAFELYVITPTTGIPTYSGDVAAMNKIKTNYQVNKGWSGDPCVPTELSWSGVTCTFDSSNIPRITSLNLSSCGLTGAIVSSFGNLSTLDSLDLSYNDLSGKLPTFLDQLSALTYLDITGNSNISTTLPPGLQQRKQDGNLMYRFGGASRYSRPSNNKTKILIAVIIPVVCVGVLLLLACLIKSSGFRRLANGEEIRNKNSADLEDSNGNIVQIDSQHFTYKDLQKITNNFEKSIGKGGFGTVYHGQLYSGTQVAVKLLDNSSRQGTREFLAEVRHLSRIHHRNLVPLIGYCKDGLGCMALVYEYMSGGSLRTYLTDKDRNARVLSWEERLRILLDAAQGLLYLHRECDPPIIHRDVKTENILLNHMLEAKIADFGLSKAFRDNCTHMSTTVAGTPGYLDPEYNSSSQLTEKSDVYSFGVVLLEVVTAKPPIIDGRNKIRLTRWVHQQLTKGSMDDVVDMRILGRYDINSAWKVVQLAMSCCSETSAQRPVMSHLVSELKDCLELVHGTSSVMDSVRSSSSRRIALEVAKNGESLLPDGPSVR</sequence>
<dbReference type="GO" id="GO:0005524">
    <property type="term" value="F:ATP binding"/>
    <property type="evidence" value="ECO:0007669"/>
    <property type="project" value="UniProtKB-UniRule"/>
</dbReference>
<keyword evidence="4" id="KW-0597">Phosphoprotein</keyword>
<keyword evidence="11" id="KW-0418">Kinase</keyword>
<comment type="subcellular location">
    <subcellularLocation>
        <location evidence="1">Cell membrane</location>
        <topology evidence="1">Single-pass membrane protein</topology>
    </subcellularLocation>
</comment>
<evidence type="ECO:0000256" key="14">
    <source>
        <dbReference type="ARBA" id="ARBA00023136"/>
    </source>
</evidence>
<dbReference type="GO" id="GO:0004674">
    <property type="term" value="F:protein serine/threonine kinase activity"/>
    <property type="evidence" value="ECO:0007669"/>
    <property type="project" value="UniProtKB-KW"/>
</dbReference>
<evidence type="ECO:0000256" key="20">
    <source>
        <dbReference type="SAM" id="SignalP"/>
    </source>
</evidence>
<keyword evidence="6" id="KW-0808">Transferase</keyword>
<dbReference type="Pfam" id="PF07714">
    <property type="entry name" value="PK_Tyr_Ser-Thr"/>
    <property type="match status" value="1"/>
</dbReference>
<evidence type="ECO:0000256" key="16">
    <source>
        <dbReference type="ARBA" id="ARBA00047899"/>
    </source>
</evidence>
<dbReference type="FunFam" id="1.10.510.10:FF:000146">
    <property type="entry name" value="LRR receptor-like serine/threonine-protein kinase IOS1"/>
    <property type="match status" value="1"/>
</dbReference>
<comment type="catalytic activity">
    <reaction evidence="17">
        <text>L-seryl-[protein] + ATP = O-phospho-L-seryl-[protein] + ADP + H(+)</text>
        <dbReference type="Rhea" id="RHEA:17989"/>
        <dbReference type="Rhea" id="RHEA-COMP:9863"/>
        <dbReference type="Rhea" id="RHEA-COMP:11604"/>
        <dbReference type="ChEBI" id="CHEBI:15378"/>
        <dbReference type="ChEBI" id="CHEBI:29999"/>
        <dbReference type="ChEBI" id="CHEBI:30616"/>
        <dbReference type="ChEBI" id="CHEBI:83421"/>
        <dbReference type="ChEBI" id="CHEBI:456216"/>
        <dbReference type="EC" id="2.7.11.1"/>
    </reaction>
</comment>
<dbReference type="Gene3D" id="3.80.10.10">
    <property type="entry name" value="Ribonuclease Inhibitor"/>
    <property type="match status" value="1"/>
</dbReference>
<evidence type="ECO:0000256" key="19">
    <source>
        <dbReference type="SAM" id="Phobius"/>
    </source>
</evidence>
<dbReference type="FunFam" id="3.30.200.20:FF:000394">
    <property type="entry name" value="Leucine-rich repeat receptor-like protein kinase"/>
    <property type="match status" value="1"/>
</dbReference>
<dbReference type="PROSITE" id="PS00108">
    <property type="entry name" value="PROTEIN_KINASE_ST"/>
    <property type="match status" value="1"/>
</dbReference>